<keyword evidence="1" id="KW-0689">Ribosomal protein</keyword>
<reference evidence="1 2" key="1">
    <citation type="submission" date="2013-08" db="EMBL/GenBank/DDBJ databases">
        <authorList>
            <person name="Weinstock G."/>
            <person name="Sodergren E."/>
            <person name="Wylie T."/>
            <person name="Fulton L."/>
            <person name="Fulton R."/>
            <person name="Fronick C."/>
            <person name="O'Laughlin M."/>
            <person name="Godfrey J."/>
            <person name="Miner T."/>
            <person name="Herter B."/>
            <person name="Appelbaum E."/>
            <person name="Cordes M."/>
            <person name="Lek S."/>
            <person name="Wollam A."/>
            <person name="Pepin K.H."/>
            <person name="Palsikar V.B."/>
            <person name="Mitreva M."/>
            <person name="Wilson R.K."/>
        </authorList>
    </citation>
    <scope>NUCLEOTIDE SEQUENCE [LARGE SCALE GENOMIC DNA]</scope>
    <source>
        <strain evidence="1 2">ATCC 12856</strain>
    </source>
</reference>
<comment type="caution">
    <text evidence="1">The sequence shown here is derived from an EMBL/GenBank/DDBJ whole genome shotgun (WGS) entry which is preliminary data.</text>
</comment>
<gene>
    <name evidence="1" type="ORF">HMPREF0083_04933</name>
</gene>
<accession>U1WEJ8</accession>
<evidence type="ECO:0000313" key="2">
    <source>
        <dbReference type="Proteomes" id="UP000016511"/>
    </source>
</evidence>
<keyword evidence="1" id="KW-0687">Ribonucleoprotein</keyword>
<dbReference type="PATRIC" id="fig|649747.3.peg.4440"/>
<dbReference type="GO" id="GO:0005840">
    <property type="term" value="C:ribosome"/>
    <property type="evidence" value="ECO:0007669"/>
    <property type="project" value="UniProtKB-KW"/>
</dbReference>
<dbReference type="EMBL" id="AWSJ01000301">
    <property type="protein sequence ID" value="ERI06979.1"/>
    <property type="molecule type" value="Genomic_DNA"/>
</dbReference>
<sequence>MKVFVRFVFRGFYMNVVGYKVACPLHHINRGAMFYMNVVRYKEVGVFFSFIQVNPIFYTGIKRYFEKEIKGLSSVVGGKKKRKGGGRERSEKRTFAFLSTGSPLLFSKSPISTVK</sequence>
<evidence type="ECO:0000313" key="1">
    <source>
        <dbReference type="EMBL" id="ERI06979.1"/>
    </source>
</evidence>
<protein>
    <submittedName>
        <fullName evidence="1">50S ribosomal protein L23 domain protein</fullName>
    </submittedName>
</protein>
<dbReference type="HOGENOM" id="CLU_2103914_0_0_9"/>
<name>U1WEJ8_ANEAE</name>
<dbReference type="Proteomes" id="UP000016511">
    <property type="component" value="Unassembled WGS sequence"/>
</dbReference>
<keyword evidence="2" id="KW-1185">Reference proteome</keyword>
<dbReference type="AlphaFoldDB" id="U1WEJ8"/>
<organism evidence="1 2">
    <name type="scientific">Aneurinibacillus aneurinilyticus ATCC 12856</name>
    <dbReference type="NCBI Taxonomy" id="649747"/>
    <lineage>
        <taxon>Bacteria</taxon>
        <taxon>Bacillati</taxon>
        <taxon>Bacillota</taxon>
        <taxon>Bacilli</taxon>
        <taxon>Bacillales</taxon>
        <taxon>Paenibacillaceae</taxon>
        <taxon>Aneurinibacillus group</taxon>
        <taxon>Aneurinibacillus</taxon>
    </lineage>
</organism>
<proteinExistence type="predicted"/>